<feature type="domain" description="NADH-Ubiquinone oxidoreductase (complex I) chain 5 N-terminal" evidence="8">
    <location>
        <begin position="72"/>
        <end position="122"/>
    </location>
</feature>
<dbReference type="EMBL" id="FRAU01000001">
    <property type="protein sequence ID" value="SHK13400.1"/>
    <property type="molecule type" value="Genomic_DNA"/>
</dbReference>
<dbReference type="GO" id="GO:0003954">
    <property type="term" value="F:NADH dehydrogenase activity"/>
    <property type="evidence" value="ECO:0007669"/>
    <property type="project" value="TreeGrafter"/>
</dbReference>
<keyword evidence="10" id="KW-1185">Reference proteome</keyword>
<accession>A0A1M6PZM5</accession>
<dbReference type="STRING" id="633813.SAMN04488087_0402"/>
<dbReference type="InterPro" id="IPR001516">
    <property type="entry name" value="Proton_antipo_N"/>
</dbReference>
<dbReference type="OrthoDB" id="9807568at2"/>
<feature type="transmembrane region" description="Helical" evidence="6">
    <location>
        <begin position="309"/>
        <end position="335"/>
    </location>
</feature>
<dbReference type="Pfam" id="PF00361">
    <property type="entry name" value="Proton_antipo_M"/>
    <property type="match status" value="1"/>
</dbReference>
<reference evidence="10" key="1">
    <citation type="submission" date="2016-11" db="EMBL/GenBank/DDBJ databases">
        <authorList>
            <person name="Varghese N."/>
            <person name="Submissions S."/>
        </authorList>
    </citation>
    <scope>NUCLEOTIDE SEQUENCE [LARGE SCALE GENOMIC DNA]</scope>
    <source>
        <strain evidence="10">DSM 22212</strain>
    </source>
</reference>
<keyword evidence="2 5" id="KW-0812">Transmembrane</keyword>
<dbReference type="RefSeq" id="WP_072714275.1">
    <property type="nucleotide sequence ID" value="NZ_FRAU01000001.1"/>
</dbReference>
<feature type="transmembrane region" description="Helical" evidence="6">
    <location>
        <begin position="175"/>
        <end position="194"/>
    </location>
</feature>
<feature type="transmembrane region" description="Helical" evidence="6">
    <location>
        <begin position="90"/>
        <end position="109"/>
    </location>
</feature>
<feature type="transmembrane region" description="Helical" evidence="6">
    <location>
        <begin position="210"/>
        <end position="230"/>
    </location>
</feature>
<dbReference type="PANTHER" id="PTHR42829">
    <property type="entry name" value="NADH-UBIQUINONE OXIDOREDUCTASE CHAIN 5"/>
    <property type="match status" value="1"/>
</dbReference>
<dbReference type="InterPro" id="IPR018393">
    <property type="entry name" value="NADHpl_OxRdtase_5_subgr"/>
</dbReference>
<dbReference type="GO" id="GO:0042773">
    <property type="term" value="P:ATP synthesis coupled electron transport"/>
    <property type="evidence" value="ECO:0007669"/>
    <property type="project" value="InterPro"/>
</dbReference>
<evidence type="ECO:0000259" key="8">
    <source>
        <dbReference type="Pfam" id="PF00662"/>
    </source>
</evidence>
<feature type="transmembrane region" description="Helical" evidence="6">
    <location>
        <begin position="143"/>
        <end position="163"/>
    </location>
</feature>
<keyword evidence="4 6" id="KW-0472">Membrane</keyword>
<feature type="transmembrane region" description="Helical" evidence="6">
    <location>
        <begin position="641"/>
        <end position="661"/>
    </location>
</feature>
<dbReference type="NCBIfam" id="NF005141">
    <property type="entry name" value="PRK06590.1"/>
    <property type="match status" value="1"/>
</dbReference>
<evidence type="ECO:0000313" key="10">
    <source>
        <dbReference type="Proteomes" id="UP000185812"/>
    </source>
</evidence>
<dbReference type="PANTHER" id="PTHR42829:SF2">
    <property type="entry name" value="NADH-UBIQUINONE OXIDOREDUCTASE CHAIN 5"/>
    <property type="match status" value="1"/>
</dbReference>
<feature type="domain" description="NADH:quinone oxidoreductase/Mrp antiporter transmembrane" evidence="7">
    <location>
        <begin position="138"/>
        <end position="427"/>
    </location>
</feature>
<organism evidence="9 10">
    <name type="scientific">Rhodothermus profundi</name>
    <dbReference type="NCBI Taxonomy" id="633813"/>
    <lineage>
        <taxon>Bacteria</taxon>
        <taxon>Pseudomonadati</taxon>
        <taxon>Rhodothermota</taxon>
        <taxon>Rhodothermia</taxon>
        <taxon>Rhodothermales</taxon>
        <taxon>Rhodothermaceae</taxon>
        <taxon>Rhodothermus</taxon>
    </lineage>
</organism>
<evidence type="ECO:0000259" key="7">
    <source>
        <dbReference type="Pfam" id="PF00361"/>
    </source>
</evidence>
<feature type="transmembrane region" description="Helical" evidence="6">
    <location>
        <begin position="281"/>
        <end position="302"/>
    </location>
</feature>
<feature type="transmembrane region" description="Helical" evidence="6">
    <location>
        <begin position="538"/>
        <end position="556"/>
    </location>
</feature>
<feature type="transmembrane region" description="Helical" evidence="6">
    <location>
        <begin position="482"/>
        <end position="503"/>
    </location>
</feature>
<evidence type="ECO:0000256" key="5">
    <source>
        <dbReference type="RuleBase" id="RU000320"/>
    </source>
</evidence>
<feature type="transmembrane region" description="Helical" evidence="6">
    <location>
        <begin position="121"/>
        <end position="137"/>
    </location>
</feature>
<comment type="subcellular location">
    <subcellularLocation>
        <location evidence="1">Endomembrane system</location>
        <topology evidence="1">Multi-pass membrane protein</topology>
    </subcellularLocation>
    <subcellularLocation>
        <location evidence="5">Membrane</location>
        <topology evidence="5">Multi-pass membrane protein</topology>
    </subcellularLocation>
</comment>
<feature type="transmembrane region" description="Helical" evidence="6">
    <location>
        <begin position="37"/>
        <end position="58"/>
    </location>
</feature>
<dbReference type="Pfam" id="PF00662">
    <property type="entry name" value="Proton_antipo_N"/>
    <property type="match status" value="1"/>
</dbReference>
<dbReference type="Proteomes" id="UP000185812">
    <property type="component" value="Unassembled WGS sequence"/>
</dbReference>
<evidence type="ECO:0000256" key="4">
    <source>
        <dbReference type="ARBA" id="ARBA00023136"/>
    </source>
</evidence>
<protein>
    <submittedName>
        <fullName evidence="9">NADH dehydrogenase subunit L</fullName>
    </submittedName>
</protein>
<dbReference type="InterPro" id="IPR001750">
    <property type="entry name" value="ND/Mrp_TM"/>
</dbReference>
<sequence>MNHTILVGLVLLLPLVGAIFNGLGGLAFPGLRRQKGLIGALATLAVAVPFALTLYLFFTYEGEPLLVRFFTWIAAGELELAFQYRIDELSLVMTLIVTGVGALIHLYSIGYMYEDRGYWKYFSYLNLFIFMMLNLVLADNLTLLFLGWEGVGLCSYLLIGFWYEDFKNSEAANKAFIVNRVGDAAFLLAMFLLFREVGSLDFGALLADPAALPSGVVAAAVLLLFIGATGKSAQIPLFVWLPDAMAGPTPVSALIHAATMVTSGLYLFARISPLALAAPSVLVVVALVGALTAFMAATIAITQYDIKKVLAYSTVSQLGYMFMAAGVGAFFVSIFHVLTHAFFKACLFLGSGSVIHAMHHVEHTLHKRGHHGHLDPQDMRNMGGLGRFMPATRTTYLIATLAIAGFPLTAGFFSKDEILFKAFEYGYNGHGYAWIAWGLGVVTALLTAFYMMRSYVLTFEGTPRWPMADQVHPHESPATMTVPLWVLAALSLVGGFIGLPGVIAHGEWNLIHHYLGTSGGGPVAEPELHAHVPLALEWTLIGLGIAVALAGLYWSWSAYRRHGLAYDERLRARFGVFYRIWAARYYWDEFYDRVVVQPLLRFARYGLAVFDQKVVDGAVNGIARLMAELGQRVRRVQTGVVQAYAMAIVLGVALVLALMLFG</sequence>
<dbReference type="PRINTS" id="PR01434">
    <property type="entry name" value="NADHDHGNASE5"/>
</dbReference>
<dbReference type="AlphaFoldDB" id="A0A1M6PZM5"/>
<evidence type="ECO:0000256" key="2">
    <source>
        <dbReference type="ARBA" id="ARBA00022692"/>
    </source>
</evidence>
<dbReference type="GO" id="GO:0008137">
    <property type="term" value="F:NADH dehydrogenase (ubiquinone) activity"/>
    <property type="evidence" value="ECO:0007669"/>
    <property type="project" value="InterPro"/>
</dbReference>
<evidence type="ECO:0000256" key="6">
    <source>
        <dbReference type="SAM" id="Phobius"/>
    </source>
</evidence>
<dbReference type="InterPro" id="IPR003945">
    <property type="entry name" value="NU5C-like"/>
</dbReference>
<keyword evidence="3 6" id="KW-1133">Transmembrane helix</keyword>
<dbReference type="NCBIfam" id="TIGR01974">
    <property type="entry name" value="NDH_I_L"/>
    <property type="match status" value="1"/>
</dbReference>
<dbReference type="Gene3D" id="1.20.5.2700">
    <property type="match status" value="1"/>
</dbReference>
<dbReference type="PRINTS" id="PR01435">
    <property type="entry name" value="NPOXDRDTASE5"/>
</dbReference>
<dbReference type="GO" id="GO:0012505">
    <property type="term" value="C:endomembrane system"/>
    <property type="evidence" value="ECO:0007669"/>
    <property type="project" value="UniProtKB-SubCell"/>
</dbReference>
<evidence type="ECO:0000256" key="3">
    <source>
        <dbReference type="ARBA" id="ARBA00022989"/>
    </source>
</evidence>
<feature type="transmembrane region" description="Helical" evidence="6">
    <location>
        <begin position="434"/>
        <end position="452"/>
    </location>
</feature>
<feature type="transmembrane region" description="Helical" evidence="6">
    <location>
        <begin position="395"/>
        <end position="414"/>
    </location>
</feature>
<name>A0A1M6PZM5_9BACT</name>
<proteinExistence type="predicted"/>
<evidence type="ECO:0000313" key="9">
    <source>
        <dbReference type="EMBL" id="SHK13400.1"/>
    </source>
</evidence>
<dbReference type="GO" id="GO:0016020">
    <property type="term" value="C:membrane"/>
    <property type="evidence" value="ECO:0007669"/>
    <property type="project" value="UniProtKB-SubCell"/>
</dbReference>
<gene>
    <name evidence="9" type="ORF">SAMN04488087_0402</name>
</gene>
<dbReference type="GO" id="GO:0015990">
    <property type="term" value="P:electron transport coupled proton transport"/>
    <property type="evidence" value="ECO:0007669"/>
    <property type="project" value="TreeGrafter"/>
</dbReference>
<evidence type="ECO:0000256" key="1">
    <source>
        <dbReference type="ARBA" id="ARBA00004127"/>
    </source>
</evidence>
<feature type="transmembrane region" description="Helical" evidence="6">
    <location>
        <begin position="341"/>
        <end position="358"/>
    </location>
</feature>